<feature type="compositionally biased region" description="Low complexity" evidence="7">
    <location>
        <begin position="552"/>
        <end position="562"/>
    </location>
</feature>
<accession>A0ABS1JH43</accession>
<dbReference type="InterPro" id="IPR002102">
    <property type="entry name" value="Cohesin_dom"/>
</dbReference>
<feature type="compositionally biased region" description="Low complexity" evidence="7">
    <location>
        <begin position="610"/>
        <end position="623"/>
    </location>
</feature>
<keyword evidence="10" id="KW-1185">Reference proteome</keyword>
<dbReference type="EMBL" id="JAEQND010000001">
    <property type="protein sequence ID" value="MBL0423548.1"/>
    <property type="molecule type" value="Genomic_DNA"/>
</dbReference>
<dbReference type="InterPro" id="IPR038591">
    <property type="entry name" value="NolW-like_sf"/>
</dbReference>
<evidence type="ECO:0000256" key="7">
    <source>
        <dbReference type="SAM" id="MobiDB-lite"/>
    </source>
</evidence>
<gene>
    <name evidence="9" type="ORF">JI746_00375</name>
</gene>
<evidence type="ECO:0000256" key="4">
    <source>
        <dbReference type="ARBA" id="ARBA00023237"/>
    </source>
</evidence>
<keyword evidence="5" id="KW-0802">TPR repeat</keyword>
<dbReference type="SUPFAM" id="SSF48452">
    <property type="entry name" value="TPR-like"/>
    <property type="match status" value="1"/>
</dbReference>
<evidence type="ECO:0000259" key="8">
    <source>
        <dbReference type="SMART" id="SM00965"/>
    </source>
</evidence>
<dbReference type="Pfam" id="PF00263">
    <property type="entry name" value="Secretin"/>
    <property type="match status" value="1"/>
</dbReference>
<feature type="compositionally biased region" description="Low complexity" evidence="7">
    <location>
        <begin position="630"/>
        <end position="648"/>
    </location>
</feature>
<dbReference type="PROSITE" id="PS50005">
    <property type="entry name" value="TPR"/>
    <property type="match status" value="1"/>
</dbReference>
<dbReference type="Gene3D" id="1.25.40.10">
    <property type="entry name" value="Tetratricopeptide repeat domain"/>
    <property type="match status" value="1"/>
</dbReference>
<dbReference type="InterPro" id="IPR050810">
    <property type="entry name" value="Bact_Secretion_Sys_Channel"/>
</dbReference>
<dbReference type="CDD" id="cd08547">
    <property type="entry name" value="Type_II_cohesin"/>
    <property type="match status" value="1"/>
</dbReference>
<dbReference type="InterPro" id="IPR004846">
    <property type="entry name" value="T2SS/T3SS_dom"/>
</dbReference>
<dbReference type="InterPro" id="IPR008965">
    <property type="entry name" value="CBM2/CBM3_carb-bd_dom_sf"/>
</dbReference>
<reference evidence="9 10" key="1">
    <citation type="journal article" date="2017" name="Int. J. Syst. Evol. Microbiol.">
        <title>Ramlibacter alkalitolerans sp. nov., alkali-tolerant bacterium isolated from soil of ginseng.</title>
        <authorList>
            <person name="Lee D.H."/>
            <person name="Cha C.J."/>
        </authorList>
    </citation>
    <scope>NUCLEOTIDE SEQUENCE [LARGE SCALE GENOMIC DNA]</scope>
    <source>
        <strain evidence="9 10">KACC 19305</strain>
    </source>
</reference>
<keyword evidence="2" id="KW-0813">Transport</keyword>
<proteinExistence type="inferred from homology"/>
<dbReference type="SUPFAM" id="SSF49384">
    <property type="entry name" value="Carbohydrate-binding domain"/>
    <property type="match status" value="1"/>
</dbReference>
<sequence>MKEGQALISAGRYEEGLARLNDAAAQSPSEPEYRSALVLEQERIVATLLARADRMRSAGEYDAAMEGYRRVLRLSPRNTRAIDAVRTLEQRRNLDDMVKQARAAFRRGDVELAEKQLTQILSLDPNSPEALALRRDIEQEHARTVSTYPRLRTKFTRPVTLEFRDANIRMILDALSRTTAINFILDKDVKSDIKATIFVRQVPVEDALDLLLSQNQLEKKVINDNTVLVYPNTPAKIREYQDWVIRTFFITNMDVKQAQTLIKTMLKTKDLFIDEKLNSLTMRDSPDAVRLAEKLLQAQDQAEGEVVLEVELLDVSRDKILDLGLEWPSTFTVLPAEGGAATLLSSLRGSINSSRIGIDRPLQARVQQQNTDVNTLASPRIRVRNKDKAKIHIGDRIPIVNATSVPSTQGPVTTETVQYLDTGIKLEVEPTIYQSDEVAIKVVLEVSDSTNTGTTNNGTTLVQVRTSNASTTLRLKNGETQILAGLIRNDHNNTADGVPGLLDVPAVGRLFGSNNDHWTKRELVLSITPRIVRNTPYLPPYQLEFSSGTEGSLRSRPLSLSLQGPDAASGTAGDAVTLTAPPGTPGAGTGTATPGVPAGATPLPGGGSRGATRGRTATPAAPVTAPPAAAPGAAPAGAPQSAAPATGPVALTLDGGGSVKVGEDTTINVRLRADQPLVSTAFQIAYDPKAVKLLDVTEGELLKSDGAATTFSARRDDAAGMVFVGISRPAGTEGSSGDGALVHVHVQGLAAAPSAPVRVTGFSAIGPNNRIVPAAPAASAELAVEP</sequence>
<dbReference type="Pfam" id="PF00963">
    <property type="entry name" value="Cohesin"/>
    <property type="match status" value="1"/>
</dbReference>
<evidence type="ECO:0000256" key="5">
    <source>
        <dbReference type="PROSITE-ProRule" id="PRU00339"/>
    </source>
</evidence>
<name>A0ABS1JH43_9BURK</name>
<evidence type="ECO:0000256" key="2">
    <source>
        <dbReference type="ARBA" id="ARBA00022448"/>
    </source>
</evidence>
<feature type="region of interest" description="Disordered" evidence="7">
    <location>
        <begin position="546"/>
        <end position="649"/>
    </location>
</feature>
<evidence type="ECO:0000256" key="3">
    <source>
        <dbReference type="ARBA" id="ARBA00023136"/>
    </source>
</evidence>
<dbReference type="Gene3D" id="2.60.40.680">
    <property type="match status" value="1"/>
</dbReference>
<dbReference type="Proteomes" id="UP000622707">
    <property type="component" value="Unassembled WGS sequence"/>
</dbReference>
<dbReference type="InterPro" id="IPR011990">
    <property type="entry name" value="TPR-like_helical_dom_sf"/>
</dbReference>
<feature type="domain" description="Secretin/TonB short N-terminal" evidence="8">
    <location>
        <begin position="181"/>
        <end position="232"/>
    </location>
</feature>
<dbReference type="InterPro" id="IPR019734">
    <property type="entry name" value="TPR_rpt"/>
</dbReference>
<keyword evidence="3" id="KW-0472">Membrane</keyword>
<dbReference type="InterPro" id="IPR001775">
    <property type="entry name" value="GspD/PilQ"/>
</dbReference>
<dbReference type="SMART" id="SM00965">
    <property type="entry name" value="STN"/>
    <property type="match status" value="1"/>
</dbReference>
<evidence type="ECO:0000313" key="9">
    <source>
        <dbReference type="EMBL" id="MBL0423548.1"/>
    </source>
</evidence>
<comment type="similarity">
    <text evidence="6">Belongs to the bacterial secretin family.</text>
</comment>
<evidence type="ECO:0000256" key="1">
    <source>
        <dbReference type="ARBA" id="ARBA00004370"/>
    </source>
</evidence>
<dbReference type="InterPro" id="IPR011662">
    <property type="entry name" value="Secretin/TonB_short_N"/>
</dbReference>
<feature type="compositionally biased region" description="Low complexity" evidence="7">
    <location>
        <begin position="590"/>
        <end position="603"/>
    </location>
</feature>
<feature type="repeat" description="TPR" evidence="5">
    <location>
        <begin position="45"/>
        <end position="78"/>
    </location>
</feature>
<dbReference type="Gene3D" id="3.30.1370.120">
    <property type="match status" value="1"/>
</dbReference>
<dbReference type="Pfam" id="PF07660">
    <property type="entry name" value="STN"/>
    <property type="match status" value="1"/>
</dbReference>
<comment type="caution">
    <text evidence="9">The sequence shown here is derived from an EMBL/GenBank/DDBJ whole genome shotgun (WGS) entry which is preliminary data.</text>
</comment>
<protein>
    <submittedName>
        <fullName evidence="9">Secretin and TonB N-terminal domain-containing protein</fullName>
    </submittedName>
</protein>
<evidence type="ECO:0000256" key="6">
    <source>
        <dbReference type="RuleBase" id="RU004003"/>
    </source>
</evidence>
<keyword evidence="4" id="KW-0998">Cell outer membrane</keyword>
<evidence type="ECO:0000313" key="10">
    <source>
        <dbReference type="Proteomes" id="UP000622707"/>
    </source>
</evidence>
<dbReference type="PRINTS" id="PR00811">
    <property type="entry name" value="BCTERIALGSPD"/>
</dbReference>
<dbReference type="RefSeq" id="WP_201686800.1">
    <property type="nucleotide sequence ID" value="NZ_JAEQND010000001.1"/>
</dbReference>
<comment type="subcellular location">
    <subcellularLocation>
        <location evidence="1">Membrane</location>
    </subcellularLocation>
</comment>
<dbReference type="PANTHER" id="PTHR30332:SF17">
    <property type="entry name" value="TYPE IV PILIATION SYSTEM PROTEIN DR_0774-RELATED"/>
    <property type="match status" value="1"/>
</dbReference>
<dbReference type="PANTHER" id="PTHR30332">
    <property type="entry name" value="PROBABLE GENERAL SECRETION PATHWAY PROTEIN D"/>
    <property type="match status" value="1"/>
</dbReference>
<organism evidence="9 10">
    <name type="scientific">Ramlibacter alkalitolerans</name>
    <dbReference type="NCBI Taxonomy" id="2039631"/>
    <lineage>
        <taxon>Bacteria</taxon>
        <taxon>Pseudomonadati</taxon>
        <taxon>Pseudomonadota</taxon>
        <taxon>Betaproteobacteria</taxon>
        <taxon>Burkholderiales</taxon>
        <taxon>Comamonadaceae</taxon>
        <taxon>Ramlibacter</taxon>
    </lineage>
</organism>